<dbReference type="PANTHER" id="PTHR11564">
    <property type="entry name" value="SIGNAL RECOGNITION PARTICLE 54K PROTEIN SRP54"/>
    <property type="match status" value="1"/>
</dbReference>
<evidence type="ECO:0000259" key="13">
    <source>
        <dbReference type="SMART" id="SM00963"/>
    </source>
</evidence>
<dbReference type="InterPro" id="IPR042101">
    <property type="entry name" value="SRP54_N_sf"/>
</dbReference>
<evidence type="ECO:0000256" key="2">
    <source>
        <dbReference type="ARBA" id="ARBA00022490"/>
    </source>
</evidence>
<protein>
    <recommendedName>
        <fullName evidence="10">Signal recognition particle 54 kDa protein</fullName>
        <shortName evidence="10">SRP54</shortName>
        <ecNumber evidence="10">3.6.5.4</ecNumber>
    </recommendedName>
</protein>
<comment type="subunit">
    <text evidence="9 10">Part of the signal recognition particle protein translocation system, which is composed of SRP and FtsY. Archaeal SRP consists of a 7S RNA molecule of 300 nucleotides and two protein subunits: SRP54 and SRP19.</text>
</comment>
<keyword evidence="6 10" id="KW-0342">GTP-binding</keyword>
<dbReference type="InterPro" id="IPR036891">
    <property type="entry name" value="Signal_recog_part_SRP54_M_sf"/>
</dbReference>
<dbReference type="SMART" id="SM00962">
    <property type="entry name" value="SRP54"/>
    <property type="match status" value="1"/>
</dbReference>
<keyword evidence="3 10" id="KW-0547">Nucleotide-binding</keyword>
<sequence>MSFLETIRNLVANFLKGREPYQVAVENFVKELQKALLKADVNVKLVIELTNRIKERALNEPPPPYVSKQEWFIKIVYDELSSLFGGDVKPNVFPMKTPHVIMFVGVQGSGKTTTVAKLAYFYKKHGYKPCLICADVYRPAAYEQLQQLSSSIDVVFCGDPKLLDPIEITIKCKKFCLTKGTNIIIIDTAGRHGYGEEEYLLKEMQEIAKAIEPDEVTLVIDAAIGQKAYDMALRFHQATPIGSIIVTKLDGTAKGGGALSAVAATKATIKFIGVGEKIPELEVFEPRRFVGRLLGLGDLPALIDKLKSVEQHKEVEKRFTKALASGKLSLVDIYLQIQMIRKLGPLSKVLQLIPGLSLLPLDDKQLKIGEEKMMRWLAIIDSMTYEELKNPKIIDKSRIMRIAIGSGTTVEDVKELLKYHEMVNNFIKNAKRKSGILKRLGIDLSKLSSEDLGRE</sequence>
<evidence type="ECO:0000313" key="15">
    <source>
        <dbReference type="EMBL" id="HGQ64513.1"/>
    </source>
</evidence>
<comment type="domain">
    <text evidence="10">Composed of three domains: the N-terminal N domain, which is responsible for interactions with the ribosome, the central G domain, which binds GTP, and the C-terminal M domain, which binds the RNA and the signal sequence of the RNC.</text>
</comment>
<dbReference type="GO" id="GO:0003924">
    <property type="term" value="F:GTPase activity"/>
    <property type="evidence" value="ECO:0007669"/>
    <property type="project" value="UniProtKB-UniRule"/>
</dbReference>
<evidence type="ECO:0000256" key="7">
    <source>
        <dbReference type="ARBA" id="ARBA00023135"/>
    </source>
</evidence>
<comment type="similarity">
    <text evidence="1 10">Belongs to the GTP-binding SRP family. SRP54 subfamily.</text>
</comment>
<keyword evidence="7 10" id="KW-0733">Signal recognition particle</keyword>
<name>A0A7C4JL82_9CREN</name>
<dbReference type="Gene3D" id="1.10.260.30">
    <property type="entry name" value="Signal recognition particle, SRP54 subunit, M-domain"/>
    <property type="match status" value="1"/>
</dbReference>
<dbReference type="InterPro" id="IPR036225">
    <property type="entry name" value="SRP/SRP_N"/>
</dbReference>
<feature type="domain" description="Signal recognition particle SRP54 helical bundle" evidence="13">
    <location>
        <begin position="1"/>
        <end position="84"/>
    </location>
</feature>
<dbReference type="GO" id="GO:0005525">
    <property type="term" value="F:GTP binding"/>
    <property type="evidence" value="ECO:0007669"/>
    <property type="project" value="UniProtKB-UniRule"/>
</dbReference>
<evidence type="ECO:0000256" key="9">
    <source>
        <dbReference type="ARBA" id="ARBA00064051"/>
    </source>
</evidence>
<dbReference type="GO" id="GO:0006614">
    <property type="term" value="P:SRP-dependent cotranslational protein targeting to membrane"/>
    <property type="evidence" value="ECO:0007669"/>
    <property type="project" value="InterPro"/>
</dbReference>
<dbReference type="Gene3D" id="1.20.120.140">
    <property type="entry name" value="Signal recognition particle SRP54, nucleotide-binding domain"/>
    <property type="match status" value="1"/>
</dbReference>
<evidence type="ECO:0000259" key="11">
    <source>
        <dbReference type="SMART" id="SM00382"/>
    </source>
</evidence>
<dbReference type="PANTHER" id="PTHR11564:SF5">
    <property type="entry name" value="SIGNAL RECOGNITION PARTICLE SUBUNIT SRP54"/>
    <property type="match status" value="1"/>
</dbReference>
<proteinExistence type="inferred from homology"/>
<dbReference type="EC" id="3.6.5.4" evidence="10"/>
<dbReference type="Pfam" id="PF02978">
    <property type="entry name" value="SRP_SPB"/>
    <property type="match status" value="1"/>
</dbReference>
<keyword evidence="8 10" id="KW-0687">Ribonucleoprotein</keyword>
<comment type="function">
    <text evidence="10">Involved in targeting and insertion of nascent membrane proteins into the cytoplasmic membrane. Binds to the hydrophobic signal sequence of the ribosome-nascent chain (RNC) as it emerges from the ribosomes. The SRP-RNC complex is then targeted to the cytoplasmic membrane where it interacts with the SRP receptor FtsY.</text>
</comment>
<evidence type="ECO:0000256" key="10">
    <source>
        <dbReference type="HAMAP-Rule" id="MF_00306"/>
    </source>
</evidence>
<dbReference type="SMART" id="SM00382">
    <property type="entry name" value="AAA"/>
    <property type="match status" value="1"/>
</dbReference>
<feature type="domain" description="AAA+ ATPase" evidence="11">
    <location>
        <begin position="97"/>
        <end position="273"/>
    </location>
</feature>
<keyword evidence="4 10" id="KW-0378">Hydrolase</keyword>
<comment type="catalytic activity">
    <reaction evidence="10">
        <text>GTP + H2O = GDP + phosphate + H(+)</text>
        <dbReference type="Rhea" id="RHEA:19669"/>
        <dbReference type="ChEBI" id="CHEBI:15377"/>
        <dbReference type="ChEBI" id="CHEBI:15378"/>
        <dbReference type="ChEBI" id="CHEBI:37565"/>
        <dbReference type="ChEBI" id="CHEBI:43474"/>
        <dbReference type="ChEBI" id="CHEBI:58189"/>
        <dbReference type="EC" id="3.6.5.4"/>
    </reaction>
</comment>
<feature type="domain" description="SRP54-type proteins GTP-binding" evidence="12">
    <location>
        <begin position="98"/>
        <end position="295"/>
    </location>
</feature>
<accession>A0A7C4JL82</accession>
<evidence type="ECO:0000313" key="14">
    <source>
        <dbReference type="EMBL" id="HGQ35387.1"/>
    </source>
</evidence>
<organism evidence="15">
    <name type="scientific">Ignisphaera aggregans</name>
    <dbReference type="NCBI Taxonomy" id="334771"/>
    <lineage>
        <taxon>Archaea</taxon>
        <taxon>Thermoproteota</taxon>
        <taxon>Thermoprotei</taxon>
        <taxon>Desulfurococcales</taxon>
        <taxon>Desulfurococcaceae</taxon>
        <taxon>Ignisphaera</taxon>
    </lineage>
</organism>
<comment type="caution">
    <text evidence="15">The sequence shown here is derived from an EMBL/GenBank/DDBJ whole genome shotgun (WGS) entry which is preliminary data.</text>
</comment>
<dbReference type="GO" id="GO:0008312">
    <property type="term" value="F:7S RNA binding"/>
    <property type="evidence" value="ECO:0007669"/>
    <property type="project" value="UniProtKB-UniRule"/>
</dbReference>
<dbReference type="InterPro" id="IPR013822">
    <property type="entry name" value="Signal_recog_particl_SRP54_hlx"/>
</dbReference>
<evidence type="ECO:0000256" key="1">
    <source>
        <dbReference type="ARBA" id="ARBA00005450"/>
    </source>
</evidence>
<dbReference type="FunFam" id="3.40.50.300:FF:000022">
    <property type="entry name" value="Signal recognition particle 54 kDa subunit"/>
    <property type="match status" value="1"/>
</dbReference>
<dbReference type="InterPro" id="IPR004125">
    <property type="entry name" value="Signal_recog_particle_SRP54_M"/>
</dbReference>
<keyword evidence="5 10" id="KW-0694">RNA-binding</keyword>
<keyword evidence="2 10" id="KW-0963">Cytoplasm</keyword>
<dbReference type="AlphaFoldDB" id="A0A7C4JL82"/>
<dbReference type="SUPFAM" id="SSF52540">
    <property type="entry name" value="P-loop containing nucleoside triphosphate hydrolases"/>
    <property type="match status" value="1"/>
</dbReference>
<dbReference type="InterPro" id="IPR027417">
    <property type="entry name" value="P-loop_NTPase"/>
</dbReference>
<evidence type="ECO:0000256" key="3">
    <source>
        <dbReference type="ARBA" id="ARBA00022741"/>
    </source>
</evidence>
<evidence type="ECO:0000256" key="6">
    <source>
        <dbReference type="ARBA" id="ARBA00023134"/>
    </source>
</evidence>
<evidence type="ECO:0000256" key="8">
    <source>
        <dbReference type="ARBA" id="ARBA00023274"/>
    </source>
</evidence>
<dbReference type="SUPFAM" id="SSF47364">
    <property type="entry name" value="Domain of the SRP/SRP receptor G-proteins"/>
    <property type="match status" value="1"/>
</dbReference>
<dbReference type="EMBL" id="DTBD01000039">
    <property type="protein sequence ID" value="HGQ64513.1"/>
    <property type="molecule type" value="Genomic_DNA"/>
</dbReference>
<dbReference type="InterPro" id="IPR000897">
    <property type="entry name" value="SRP54_GTPase_dom"/>
</dbReference>
<evidence type="ECO:0000256" key="5">
    <source>
        <dbReference type="ARBA" id="ARBA00022884"/>
    </source>
</evidence>
<dbReference type="InterPro" id="IPR003593">
    <property type="entry name" value="AAA+_ATPase"/>
</dbReference>
<evidence type="ECO:0000259" key="12">
    <source>
        <dbReference type="SMART" id="SM00962"/>
    </source>
</evidence>
<comment type="subcellular location">
    <subcellularLocation>
        <location evidence="10">Cytoplasm</location>
    </subcellularLocation>
    <text evidence="10">The SRP-RNC complex is targeted to the cytoplasmic membrane.</text>
</comment>
<dbReference type="CDD" id="cd17875">
    <property type="entry name" value="SRP54_G"/>
    <property type="match status" value="1"/>
</dbReference>
<dbReference type="SMART" id="SM00963">
    <property type="entry name" value="SRP54_N"/>
    <property type="match status" value="1"/>
</dbReference>
<feature type="binding site" evidence="10">
    <location>
        <begin position="247"/>
        <end position="250"/>
    </location>
    <ligand>
        <name>GTP</name>
        <dbReference type="ChEBI" id="CHEBI:37565"/>
    </ligand>
</feature>
<dbReference type="Pfam" id="PF00448">
    <property type="entry name" value="SRP54"/>
    <property type="match status" value="1"/>
</dbReference>
<dbReference type="EMBL" id="DTCK01000010">
    <property type="protein sequence ID" value="HGQ35387.1"/>
    <property type="molecule type" value="Genomic_DNA"/>
</dbReference>
<dbReference type="GO" id="GO:0048500">
    <property type="term" value="C:signal recognition particle"/>
    <property type="evidence" value="ECO:0007669"/>
    <property type="project" value="UniProtKB-UniRule"/>
</dbReference>
<gene>
    <name evidence="10" type="primary">srp54</name>
    <name evidence="15" type="ORF">ENU08_04640</name>
    <name evidence="14" type="ORF">ENU41_01740</name>
</gene>
<evidence type="ECO:0000256" key="4">
    <source>
        <dbReference type="ARBA" id="ARBA00022801"/>
    </source>
</evidence>
<dbReference type="HAMAP" id="MF_00306">
    <property type="entry name" value="SRP54"/>
    <property type="match status" value="1"/>
</dbReference>
<dbReference type="Gene3D" id="3.40.50.300">
    <property type="entry name" value="P-loop containing nucleotide triphosphate hydrolases"/>
    <property type="match status" value="1"/>
</dbReference>
<dbReference type="SUPFAM" id="SSF47446">
    <property type="entry name" value="Signal peptide-binding domain"/>
    <property type="match status" value="1"/>
</dbReference>
<feature type="binding site" evidence="10">
    <location>
        <begin position="187"/>
        <end position="191"/>
    </location>
    <ligand>
        <name>GTP</name>
        <dbReference type="ChEBI" id="CHEBI:37565"/>
    </ligand>
</feature>
<reference evidence="15" key="1">
    <citation type="journal article" date="2020" name="mSystems">
        <title>Genome- and Community-Level Interaction Insights into Carbon Utilization and Element Cycling Functions of Hydrothermarchaeota in Hydrothermal Sediment.</title>
        <authorList>
            <person name="Zhou Z."/>
            <person name="Liu Y."/>
            <person name="Xu W."/>
            <person name="Pan J."/>
            <person name="Luo Z.H."/>
            <person name="Li M."/>
        </authorList>
    </citation>
    <scope>NUCLEOTIDE SEQUENCE [LARGE SCALE GENOMIC DNA]</scope>
    <source>
        <strain evidence="15">SpSt-637</strain>
        <strain evidence="14">SpSt-667</strain>
    </source>
</reference>
<dbReference type="InterPro" id="IPR022941">
    <property type="entry name" value="SRP54"/>
</dbReference>
<feature type="binding site" evidence="10">
    <location>
        <begin position="105"/>
        <end position="112"/>
    </location>
    <ligand>
        <name>GTP</name>
        <dbReference type="ChEBI" id="CHEBI:37565"/>
    </ligand>
</feature>
<dbReference type="Pfam" id="PF02881">
    <property type="entry name" value="SRP54_N"/>
    <property type="match status" value="1"/>
</dbReference>